<dbReference type="EMBL" id="PXYT01000025">
    <property type="protein sequence ID" value="PSR27607.1"/>
    <property type="molecule type" value="Genomic_DNA"/>
</dbReference>
<evidence type="ECO:0000313" key="4">
    <source>
        <dbReference type="EMBL" id="PSR27607.1"/>
    </source>
</evidence>
<feature type="domain" description="Cas12f1-like TNB" evidence="3">
    <location>
        <begin position="68"/>
        <end position="134"/>
    </location>
</feature>
<evidence type="ECO:0000256" key="1">
    <source>
        <dbReference type="ARBA" id="ARBA00023125"/>
    </source>
</evidence>
<accession>A0A2T2WZE7</accession>
<reference evidence="4 5" key="1">
    <citation type="journal article" date="2014" name="BMC Genomics">
        <title>Comparison of environmental and isolate Sulfobacillus genomes reveals diverse carbon, sulfur, nitrogen, and hydrogen metabolisms.</title>
        <authorList>
            <person name="Justice N.B."/>
            <person name="Norman A."/>
            <person name="Brown C.T."/>
            <person name="Singh A."/>
            <person name="Thomas B.C."/>
            <person name="Banfield J.F."/>
        </authorList>
    </citation>
    <scope>NUCLEOTIDE SEQUENCE [LARGE SCALE GENOMIC DNA]</scope>
    <source>
        <strain evidence="4">AMDSBA1</strain>
    </source>
</reference>
<dbReference type="GO" id="GO:0003677">
    <property type="term" value="F:DNA binding"/>
    <property type="evidence" value="ECO:0007669"/>
    <property type="project" value="UniProtKB-KW"/>
</dbReference>
<protein>
    <recommendedName>
        <fullName evidence="3">Cas12f1-like TNB domain-containing protein</fullName>
    </recommendedName>
</protein>
<feature type="region of interest" description="Disordered" evidence="2">
    <location>
        <begin position="165"/>
        <end position="206"/>
    </location>
</feature>
<evidence type="ECO:0000259" key="3">
    <source>
        <dbReference type="Pfam" id="PF07282"/>
    </source>
</evidence>
<dbReference type="Pfam" id="PF07282">
    <property type="entry name" value="Cas12f1-like_TNB"/>
    <property type="match status" value="1"/>
</dbReference>
<dbReference type="Proteomes" id="UP000242699">
    <property type="component" value="Unassembled WGS sequence"/>
</dbReference>
<dbReference type="InterPro" id="IPR010095">
    <property type="entry name" value="Cas12f1-like_TNB"/>
</dbReference>
<comment type="caution">
    <text evidence="4">The sequence shown here is derived from an EMBL/GenBank/DDBJ whole genome shotgun (WGS) entry which is preliminary data.</text>
</comment>
<gene>
    <name evidence="4" type="ORF">C7B43_11660</name>
</gene>
<sequence length="206" mass="23111">MHVHHEYAHQTRHALVIHAECELYVFEDLRIQNMTKRPKAKKDASRHFPPYGAKAKAGLNRAIVSSAWGEVVSFTRYKALRQGKLVITVPPQHRSQECAVCTFTFPDNRKSQSEFVCQRCGHTDNADHNAAMVIAQRGITKPLAGDPPIQKHKRTRIFRKLGPERSEFTPGEIAQDAKGHKQAVQRSMSQELSGAIPNTPASTRQG</sequence>
<proteinExistence type="predicted"/>
<evidence type="ECO:0000256" key="2">
    <source>
        <dbReference type="SAM" id="MobiDB-lite"/>
    </source>
</evidence>
<keyword evidence="1" id="KW-0238">DNA-binding</keyword>
<dbReference type="AlphaFoldDB" id="A0A2T2WZE7"/>
<name>A0A2T2WZE7_9FIRM</name>
<organism evidence="4 5">
    <name type="scientific">Sulfobacillus benefaciens</name>
    <dbReference type="NCBI Taxonomy" id="453960"/>
    <lineage>
        <taxon>Bacteria</taxon>
        <taxon>Bacillati</taxon>
        <taxon>Bacillota</taxon>
        <taxon>Clostridia</taxon>
        <taxon>Eubacteriales</taxon>
        <taxon>Clostridiales Family XVII. Incertae Sedis</taxon>
        <taxon>Sulfobacillus</taxon>
    </lineage>
</organism>
<evidence type="ECO:0000313" key="5">
    <source>
        <dbReference type="Proteomes" id="UP000242699"/>
    </source>
</evidence>